<evidence type="ECO:0000256" key="1">
    <source>
        <dbReference type="ARBA" id="ARBA00004123"/>
    </source>
</evidence>
<dbReference type="FunFam" id="4.10.280.10:FF:000118">
    <property type="entry name" value="Transcription factor bHLH10"/>
    <property type="match status" value="1"/>
</dbReference>
<proteinExistence type="predicted"/>
<dbReference type="PANTHER" id="PTHR46834:SF10">
    <property type="entry name" value="TRANSCRIPTION FACTOR BHLH138-RELATED"/>
    <property type="match status" value="1"/>
</dbReference>
<evidence type="ECO:0000256" key="7">
    <source>
        <dbReference type="SAM" id="MobiDB-lite"/>
    </source>
</evidence>
<evidence type="ECO:0000313" key="10">
    <source>
        <dbReference type="Proteomes" id="UP000516314"/>
    </source>
</evidence>
<evidence type="ECO:0000256" key="4">
    <source>
        <dbReference type="ARBA" id="ARBA00023125"/>
    </source>
</evidence>
<evidence type="ECO:0000256" key="2">
    <source>
        <dbReference type="ARBA" id="ARBA00011738"/>
    </source>
</evidence>
<keyword evidence="3" id="KW-0805">Transcription regulation</keyword>
<evidence type="ECO:0000259" key="8">
    <source>
        <dbReference type="PROSITE" id="PS50888"/>
    </source>
</evidence>
<dbReference type="SMART" id="SM00353">
    <property type="entry name" value="HLH"/>
    <property type="match status" value="2"/>
</dbReference>
<dbReference type="PROSITE" id="PS50888">
    <property type="entry name" value="BHLH"/>
    <property type="match status" value="2"/>
</dbReference>
<sequence>MYEESSCFDPNSMVDNNGGFCAAETTFTVSHQFQPPLGSTTNSFDDDLKLPTMDEFSVFPSVISLPNSETQNQNISNNNHLINQMIQESNWGVSEDNSNFFMNTSHPNTTTTPIPDLLSLLHLPRCSMSLPSSDIMAGSCFTYDPLFHLNLSPQPPLIPSNDYSGYLLGIDTNTTTKRDESNVGDENNNAQFDSGIIEFSKEIRRKGRGKRKNKPFTTERERRCHLNERYEALKLLIPSPSKGDRASILQDGIDYINELRRRVSELKYLVERKRCGGRHKNNEVDDNNNNKNLDDHGNEDDDDDENMEKKPESDVIDQCSSNNSLRCSWLQRKSKVTEVDVRIVDDEVTIKVVQKKKINCLLLVSKVLDQLQLDLHHVAGGQIGEHYSFLFNTKIYEGSTIYASAIANRVIEVVDKHYMASLPNKEGKGSKKSRTFLTERERRALFNDRFFDLKNLIPNPTKGGEASIVQDGIVYINELRRLVSELKYLVEKKKCGARHNNIEVDNKNTIYGTSKIEHPFSKMRLNDDDEENMEKKKPESDVIDQCSWLQRKSKVIDVSVRVIDDEVTIKVVVKKKINCLICVSKVLDQFHLDLHYVAGGNFGDHHSFLLKTKIYEGEGSTINASVIANRVIEVVDKHNSLHGCSSRR</sequence>
<accession>A0A7G2ECH4</accession>
<keyword evidence="5" id="KW-0804">Transcription</keyword>
<dbReference type="InterPro" id="IPR045896">
    <property type="entry name" value="MYC1-like_bHLH"/>
</dbReference>
<dbReference type="GO" id="GO:0052543">
    <property type="term" value="P:callose deposition in cell wall"/>
    <property type="evidence" value="ECO:0007669"/>
    <property type="project" value="UniProtKB-ARBA"/>
</dbReference>
<keyword evidence="4" id="KW-0238">DNA-binding</keyword>
<dbReference type="AlphaFoldDB" id="A0A7G2ECH4"/>
<evidence type="ECO:0000256" key="3">
    <source>
        <dbReference type="ARBA" id="ARBA00023015"/>
    </source>
</evidence>
<dbReference type="GO" id="GO:0009555">
    <property type="term" value="P:pollen development"/>
    <property type="evidence" value="ECO:0007669"/>
    <property type="project" value="UniProtKB-ARBA"/>
</dbReference>
<dbReference type="GO" id="GO:0048658">
    <property type="term" value="P:anther wall tapetum development"/>
    <property type="evidence" value="ECO:0007669"/>
    <property type="project" value="InterPro"/>
</dbReference>
<dbReference type="GO" id="GO:0046983">
    <property type="term" value="F:protein dimerization activity"/>
    <property type="evidence" value="ECO:0007669"/>
    <property type="project" value="InterPro"/>
</dbReference>
<feature type="region of interest" description="Disordered" evidence="7">
    <location>
        <begin position="278"/>
        <end position="319"/>
    </location>
</feature>
<reference evidence="9 10" key="1">
    <citation type="submission" date="2020-09" db="EMBL/GenBank/DDBJ databases">
        <authorList>
            <person name="Ashkenazy H."/>
        </authorList>
    </citation>
    <scope>NUCLEOTIDE SEQUENCE [LARGE SCALE GENOMIC DNA]</scope>
    <source>
        <strain evidence="10">cv. Cdm-0</strain>
    </source>
</reference>
<comment type="subcellular location">
    <subcellularLocation>
        <location evidence="1">Nucleus</location>
    </subcellularLocation>
</comment>
<feature type="domain" description="BHLH" evidence="8">
    <location>
        <begin position="210"/>
        <end position="259"/>
    </location>
</feature>
<evidence type="ECO:0000256" key="5">
    <source>
        <dbReference type="ARBA" id="ARBA00023163"/>
    </source>
</evidence>
<dbReference type="Proteomes" id="UP000516314">
    <property type="component" value="Chromosome 2"/>
</dbReference>
<feature type="domain" description="BHLH" evidence="8">
    <location>
        <begin position="430"/>
        <end position="479"/>
    </location>
</feature>
<feature type="compositionally biased region" description="Acidic residues" evidence="7">
    <location>
        <begin position="297"/>
        <end position="306"/>
    </location>
</feature>
<keyword evidence="6" id="KW-0539">Nucleus</keyword>
<gene>
    <name evidence="9" type="ORF">AT9943_LOCUS8172</name>
</gene>
<dbReference type="Pfam" id="PF00010">
    <property type="entry name" value="HLH"/>
    <property type="match status" value="2"/>
</dbReference>
<dbReference type="EMBL" id="LR881467">
    <property type="protein sequence ID" value="CAD5320019.1"/>
    <property type="molecule type" value="Genomic_DNA"/>
</dbReference>
<comment type="subunit">
    <text evidence="2">Homodimer.</text>
</comment>
<dbReference type="GO" id="GO:0005634">
    <property type="term" value="C:nucleus"/>
    <property type="evidence" value="ECO:0007669"/>
    <property type="project" value="UniProtKB-SubCell"/>
</dbReference>
<dbReference type="InterPro" id="IPR036638">
    <property type="entry name" value="HLH_DNA-bd_sf"/>
</dbReference>
<dbReference type="SUPFAM" id="SSF47459">
    <property type="entry name" value="HLH, helix-loop-helix DNA-binding domain"/>
    <property type="match status" value="2"/>
</dbReference>
<evidence type="ECO:0000313" key="9">
    <source>
        <dbReference type="EMBL" id="CAD5320019.1"/>
    </source>
</evidence>
<dbReference type="GO" id="GO:0006355">
    <property type="term" value="P:regulation of DNA-templated transcription"/>
    <property type="evidence" value="ECO:0007669"/>
    <property type="project" value="InterPro"/>
</dbReference>
<dbReference type="CDD" id="cd18918">
    <property type="entry name" value="bHLH_AtMYC1_like"/>
    <property type="match status" value="2"/>
</dbReference>
<evidence type="ECO:0000256" key="6">
    <source>
        <dbReference type="ARBA" id="ARBA00023242"/>
    </source>
</evidence>
<organism evidence="9 10">
    <name type="scientific">Arabidopsis thaliana</name>
    <name type="common">Mouse-ear cress</name>
    <dbReference type="NCBI Taxonomy" id="3702"/>
    <lineage>
        <taxon>Eukaryota</taxon>
        <taxon>Viridiplantae</taxon>
        <taxon>Streptophyta</taxon>
        <taxon>Embryophyta</taxon>
        <taxon>Tracheophyta</taxon>
        <taxon>Spermatophyta</taxon>
        <taxon>Magnoliopsida</taxon>
        <taxon>eudicotyledons</taxon>
        <taxon>Gunneridae</taxon>
        <taxon>Pentapetalae</taxon>
        <taxon>rosids</taxon>
        <taxon>malvids</taxon>
        <taxon>Brassicales</taxon>
        <taxon>Brassicaceae</taxon>
        <taxon>Camelineae</taxon>
        <taxon>Arabidopsis</taxon>
    </lineage>
</organism>
<dbReference type="PANTHER" id="PTHR46834">
    <property type="entry name" value="TRANSCRIPTION FACTOR BHLH91"/>
    <property type="match status" value="1"/>
</dbReference>
<protein>
    <submittedName>
        <fullName evidence="9">(thale cress) hypothetical protein</fullName>
    </submittedName>
</protein>
<dbReference type="Gene3D" id="4.10.280.10">
    <property type="entry name" value="Helix-loop-helix DNA-binding domain"/>
    <property type="match status" value="2"/>
</dbReference>
<name>A0A7G2ECH4_ARATH</name>
<dbReference type="GO" id="GO:0003677">
    <property type="term" value="F:DNA binding"/>
    <property type="evidence" value="ECO:0007669"/>
    <property type="project" value="UniProtKB-KW"/>
</dbReference>
<dbReference type="InterPro" id="IPR045895">
    <property type="entry name" value="bHLH91-like"/>
</dbReference>
<dbReference type="InterPro" id="IPR011598">
    <property type="entry name" value="bHLH_dom"/>
</dbReference>